<dbReference type="PROSITE" id="PS51257">
    <property type="entry name" value="PROKAR_LIPOPROTEIN"/>
    <property type="match status" value="1"/>
</dbReference>
<proteinExistence type="predicted"/>
<feature type="chain" id="PRO_5003086130" description="Lipoprotein" evidence="2">
    <location>
        <begin position="23"/>
        <end position="189"/>
    </location>
</feature>
<sequence>MKNKLMVSFLALVLVACGSSGSLELSKQDKEKINGDVNVARQVLVQKAILKEASTEKLSDDDKYNIQQAKEEVEVSYYLQKKFATELNNIQVTEDEVRKYYDIHKAEIGNVSFEEIKDAIVAQINYEKQTAIVNKYYEDLLSKYKIEEILKKDFPEAAQPAVEAPAPAQAPAPEAAPAPAEEPKTEEKK</sequence>
<dbReference type="Proteomes" id="UP000003964">
    <property type="component" value="Unassembled WGS sequence"/>
</dbReference>
<accession>D6LDE2</accession>
<evidence type="ECO:0000256" key="1">
    <source>
        <dbReference type="SAM" id="MobiDB-lite"/>
    </source>
</evidence>
<protein>
    <recommendedName>
        <fullName evidence="5">Lipoprotein</fullName>
    </recommendedName>
</protein>
<name>D6LDE2_9FUSO</name>
<organism evidence="3 4">
    <name type="scientific">Fusobacterium periodonticum 1_1_41FAA</name>
    <dbReference type="NCBI Taxonomy" id="469621"/>
    <lineage>
        <taxon>Bacteria</taxon>
        <taxon>Fusobacteriati</taxon>
        <taxon>Fusobacteriota</taxon>
        <taxon>Fusobacteriia</taxon>
        <taxon>Fusobacteriales</taxon>
        <taxon>Fusobacteriaceae</taxon>
        <taxon>Fusobacterium</taxon>
    </lineage>
</organism>
<evidence type="ECO:0008006" key="5">
    <source>
        <dbReference type="Google" id="ProtNLM"/>
    </source>
</evidence>
<dbReference type="Gene3D" id="6.10.140.970">
    <property type="match status" value="1"/>
</dbReference>
<dbReference type="AlphaFoldDB" id="D6LDE2"/>
<evidence type="ECO:0000256" key="2">
    <source>
        <dbReference type="SAM" id="SignalP"/>
    </source>
</evidence>
<keyword evidence="2" id="KW-0732">Signal</keyword>
<evidence type="ECO:0000313" key="3">
    <source>
        <dbReference type="EMBL" id="EFG29632.2"/>
    </source>
</evidence>
<evidence type="ECO:0000313" key="4">
    <source>
        <dbReference type="Proteomes" id="UP000003964"/>
    </source>
</evidence>
<feature type="compositionally biased region" description="Low complexity" evidence="1">
    <location>
        <begin position="158"/>
        <end position="167"/>
    </location>
</feature>
<dbReference type="EMBL" id="GG770374">
    <property type="protein sequence ID" value="EFG29632.2"/>
    <property type="molecule type" value="Genomic_DNA"/>
</dbReference>
<dbReference type="RefSeq" id="WP_008819781.1">
    <property type="nucleotide sequence ID" value="NZ_GG770374.1"/>
</dbReference>
<gene>
    <name evidence="3" type="ORF">HMPREF0400_02287</name>
</gene>
<feature type="signal peptide" evidence="2">
    <location>
        <begin position="1"/>
        <end position="22"/>
    </location>
</feature>
<reference evidence="3 4" key="1">
    <citation type="submission" date="2010-03" db="EMBL/GenBank/DDBJ databases">
        <title>The Genome Sequence of Fusobacterium sp. 1_1_41FAA.</title>
        <authorList>
            <consortium name="The Broad Institute Genome Sequencing Platform"/>
            <person name="Ward D."/>
            <person name="Earl A."/>
            <person name="Feldgarden M."/>
            <person name="Gevers D."/>
            <person name="Young S.K."/>
            <person name="Zeng Q."/>
            <person name="Koehrsen M."/>
            <person name="Alvarado L."/>
            <person name="Berlin A."/>
            <person name="Borenstein D."/>
            <person name="Chapman S."/>
            <person name="Chen Z."/>
            <person name="Engels R."/>
            <person name="Freedman E."/>
            <person name="Gellesch M."/>
            <person name="Goldberg J."/>
            <person name="Griggs A."/>
            <person name="Gujja S."/>
            <person name="Heilman E."/>
            <person name="Heiman D."/>
            <person name="Hepburn T."/>
            <person name="Howarth C."/>
            <person name="Jen D."/>
            <person name="Larson L."/>
            <person name="Mehta T."/>
            <person name="Park D."/>
            <person name="Pearson M."/>
            <person name="Richards J."/>
            <person name="Roberts A."/>
            <person name="Saif S."/>
            <person name="Shea T."/>
            <person name="Shenoy N."/>
            <person name="Sisk P."/>
            <person name="Stolte C."/>
            <person name="Sykes S."/>
            <person name="Walk T."/>
            <person name="White J."/>
            <person name="Yandava C."/>
            <person name="Strauss J.C."/>
            <person name="Ambrose C.E."/>
            <person name="Allen-Vercoe E."/>
            <person name="Haas B."/>
            <person name="Henn M.R."/>
            <person name="Nusbaum C."/>
            <person name="Birren B."/>
        </authorList>
    </citation>
    <scope>NUCLEOTIDE SEQUENCE [LARGE SCALE GENOMIC DNA]</scope>
    <source>
        <strain evidence="3 4">1_1_41FAA</strain>
    </source>
</reference>
<feature type="region of interest" description="Disordered" evidence="1">
    <location>
        <begin position="158"/>
        <end position="189"/>
    </location>
</feature>